<organism evidence="1 2">
    <name type="scientific">Alligator mississippiensis</name>
    <name type="common">American alligator</name>
    <dbReference type="NCBI Taxonomy" id="8496"/>
    <lineage>
        <taxon>Eukaryota</taxon>
        <taxon>Metazoa</taxon>
        <taxon>Chordata</taxon>
        <taxon>Craniata</taxon>
        <taxon>Vertebrata</taxon>
        <taxon>Euteleostomi</taxon>
        <taxon>Archelosauria</taxon>
        <taxon>Archosauria</taxon>
        <taxon>Crocodylia</taxon>
        <taxon>Alligatoridae</taxon>
        <taxon>Alligatorinae</taxon>
        <taxon>Alligator</taxon>
    </lineage>
</organism>
<evidence type="ECO:0000313" key="1">
    <source>
        <dbReference type="EMBL" id="KYO48762.1"/>
    </source>
</evidence>
<reference evidence="1 2" key="1">
    <citation type="journal article" date="2012" name="Genome Biol.">
        <title>Sequencing three crocodilian genomes to illuminate the evolution of archosaurs and amniotes.</title>
        <authorList>
            <person name="St John J.A."/>
            <person name="Braun E.L."/>
            <person name="Isberg S.R."/>
            <person name="Miles L.G."/>
            <person name="Chong A.Y."/>
            <person name="Gongora J."/>
            <person name="Dalzell P."/>
            <person name="Moran C."/>
            <person name="Bed'hom B."/>
            <person name="Abzhanov A."/>
            <person name="Burgess S.C."/>
            <person name="Cooksey A.M."/>
            <person name="Castoe T.A."/>
            <person name="Crawford N.G."/>
            <person name="Densmore L.D."/>
            <person name="Drew J.C."/>
            <person name="Edwards S.V."/>
            <person name="Faircloth B.C."/>
            <person name="Fujita M.K."/>
            <person name="Greenwold M.J."/>
            <person name="Hoffmann F.G."/>
            <person name="Howard J.M."/>
            <person name="Iguchi T."/>
            <person name="Janes D.E."/>
            <person name="Khan S.Y."/>
            <person name="Kohno S."/>
            <person name="de Koning A.J."/>
            <person name="Lance S.L."/>
            <person name="McCarthy F.M."/>
            <person name="McCormack J.E."/>
            <person name="Merchant M.E."/>
            <person name="Peterson D.G."/>
            <person name="Pollock D.D."/>
            <person name="Pourmand N."/>
            <person name="Raney B.J."/>
            <person name="Roessler K.A."/>
            <person name="Sanford J.R."/>
            <person name="Sawyer R.H."/>
            <person name="Schmidt C.J."/>
            <person name="Triplett E.W."/>
            <person name="Tuberville T.D."/>
            <person name="Venegas-Anaya M."/>
            <person name="Howard J.T."/>
            <person name="Jarvis E.D."/>
            <person name="Guillette L.J.Jr."/>
            <person name="Glenn T.C."/>
            <person name="Green R.E."/>
            <person name="Ray D.A."/>
        </authorList>
    </citation>
    <scope>NUCLEOTIDE SEQUENCE [LARGE SCALE GENOMIC DNA]</scope>
    <source>
        <strain evidence="1">KSC_2009_1</strain>
    </source>
</reference>
<accession>A0A151PIG5</accession>
<protein>
    <submittedName>
        <fullName evidence="1">Uncharacterized protein</fullName>
    </submittedName>
</protein>
<keyword evidence="2" id="KW-1185">Reference proteome</keyword>
<proteinExistence type="predicted"/>
<name>A0A151PIG5_ALLMI</name>
<dbReference type="Proteomes" id="UP000050525">
    <property type="component" value="Unassembled WGS sequence"/>
</dbReference>
<dbReference type="EMBL" id="AKHW03000179">
    <property type="protein sequence ID" value="KYO48762.1"/>
    <property type="molecule type" value="Genomic_DNA"/>
</dbReference>
<dbReference type="AlphaFoldDB" id="A0A151PIG5"/>
<sequence length="96" mass="10798">MAETLTVKGVILSCIIDTTTDFNILTLPDCLIWLSSFLEGQTGKTRIPDDDPNLNRSISPYLQMSALCVCLSCYSCFTTDFPQWLQPPLKCRLPYT</sequence>
<gene>
    <name evidence="1" type="ORF">Y1Q_0004134</name>
</gene>
<evidence type="ECO:0000313" key="2">
    <source>
        <dbReference type="Proteomes" id="UP000050525"/>
    </source>
</evidence>
<comment type="caution">
    <text evidence="1">The sequence shown here is derived from an EMBL/GenBank/DDBJ whole genome shotgun (WGS) entry which is preliminary data.</text>
</comment>